<dbReference type="GO" id="GO:0050660">
    <property type="term" value="F:flavin adenine dinucleotide binding"/>
    <property type="evidence" value="ECO:0007669"/>
    <property type="project" value="InterPro"/>
</dbReference>
<evidence type="ECO:0000256" key="2">
    <source>
        <dbReference type="ARBA" id="ARBA00022630"/>
    </source>
</evidence>
<accession>A0A1G4MCU3</accession>
<evidence type="ECO:0000256" key="3">
    <source>
        <dbReference type="ARBA" id="ARBA00022827"/>
    </source>
</evidence>
<dbReference type="OrthoDB" id="66881at2759"/>
<dbReference type="GO" id="GO:0050661">
    <property type="term" value="F:NADP binding"/>
    <property type="evidence" value="ECO:0007669"/>
    <property type="project" value="InterPro"/>
</dbReference>
<dbReference type="Proteomes" id="UP000190831">
    <property type="component" value="Chromosome E"/>
</dbReference>
<dbReference type="Pfam" id="PF00743">
    <property type="entry name" value="FMO-like"/>
    <property type="match status" value="1"/>
</dbReference>
<protein>
    <submittedName>
        <fullName evidence="5">LAFE_0E03268g1_1</fullName>
    </submittedName>
</protein>
<evidence type="ECO:0000256" key="4">
    <source>
        <dbReference type="ARBA" id="ARBA00023002"/>
    </source>
</evidence>
<organism evidence="5 6">
    <name type="scientific">Lachancea fermentati</name>
    <name type="common">Zygosaccharomyces fermentati</name>
    <dbReference type="NCBI Taxonomy" id="4955"/>
    <lineage>
        <taxon>Eukaryota</taxon>
        <taxon>Fungi</taxon>
        <taxon>Dikarya</taxon>
        <taxon>Ascomycota</taxon>
        <taxon>Saccharomycotina</taxon>
        <taxon>Saccharomycetes</taxon>
        <taxon>Saccharomycetales</taxon>
        <taxon>Saccharomycetaceae</taxon>
        <taxon>Lachancea</taxon>
    </lineage>
</organism>
<keyword evidence="6" id="KW-1185">Reference proteome</keyword>
<dbReference type="SUPFAM" id="SSF51905">
    <property type="entry name" value="FAD/NAD(P)-binding domain"/>
    <property type="match status" value="1"/>
</dbReference>
<dbReference type="InterPro" id="IPR050346">
    <property type="entry name" value="FMO-like"/>
</dbReference>
<keyword evidence="4" id="KW-0560">Oxidoreductase</keyword>
<dbReference type="Gene3D" id="3.50.50.60">
    <property type="entry name" value="FAD/NAD(P)-binding domain"/>
    <property type="match status" value="2"/>
</dbReference>
<dbReference type="PANTHER" id="PTHR23023">
    <property type="entry name" value="DIMETHYLANILINE MONOOXYGENASE"/>
    <property type="match status" value="1"/>
</dbReference>
<keyword evidence="2" id="KW-0285">Flavoprotein</keyword>
<evidence type="ECO:0000256" key="1">
    <source>
        <dbReference type="ARBA" id="ARBA00009183"/>
    </source>
</evidence>
<dbReference type="InterPro" id="IPR036188">
    <property type="entry name" value="FAD/NAD-bd_sf"/>
</dbReference>
<dbReference type="EMBL" id="LT598488">
    <property type="protein sequence ID" value="SCW01602.1"/>
    <property type="molecule type" value="Genomic_DNA"/>
</dbReference>
<dbReference type="GO" id="GO:0004499">
    <property type="term" value="F:N,N-dimethylaniline monooxygenase activity"/>
    <property type="evidence" value="ECO:0007669"/>
    <property type="project" value="InterPro"/>
</dbReference>
<comment type="similarity">
    <text evidence="1">Belongs to the FMO family.</text>
</comment>
<keyword evidence="3" id="KW-0274">FAD</keyword>
<dbReference type="InterPro" id="IPR020946">
    <property type="entry name" value="Flavin_mOase-like"/>
</dbReference>
<name>A0A1G4MCU3_LACFM</name>
<evidence type="ECO:0000313" key="6">
    <source>
        <dbReference type="Proteomes" id="UP000190831"/>
    </source>
</evidence>
<proteinExistence type="inferred from homology"/>
<sequence length="569" mass="64011">MSKAGLIKKVAVIGGGPAGLVAVQDSLKQKEYGWEVIGFEAKDKLGGVWSDEPGSRLDSPDVFSCLRKLPEDVPEGVSAEAIFNYGSPLVKDGQVRDIKALLGTSCESPLKLAKSSTVRDGIIFSNKTGVYDGFFSNVPGELMVLESEKSEAGKSKSPEIAPLVNLDQIHQNVNEFVKKYDLERSFRTSTSVEYLDKLSPDKWFVIAKRSLPGSAHDEWYLETFDAVIIANGHFSVPYVPFYMSKPSEEDSGIHRFNRKFPEIMTHVRDLDIWYHRTLPHIISGKSAGKRKVVIVGKSFSCMDVLKRLVPLKEKLDDLEIIVSTHAPPMPENIANPFYWFDQWLSKTTKVTLKGPIKSFLSDSKPAISFTDNTQIEEVSAIIFATGYLYSFPFMSEKLSESYRIFVTEDSRNYDHSPSHISRVTGLYLHTLSIADPTLGFVGISSNANFQSFSISSELLMGVWTSFNKLFIKDSPKDGPIYNSIWSQVLPSVKDQLEWTQNRFKKTGNLASYHFYYPLPSLKDEWLNFCKPLFTEEDKKQELFPPDAPKLSQEGIDVLHRKFLAAMSPE</sequence>
<reference evidence="6" key="1">
    <citation type="submission" date="2016-03" db="EMBL/GenBank/DDBJ databases">
        <authorList>
            <person name="Devillers H."/>
        </authorList>
    </citation>
    <scope>NUCLEOTIDE SEQUENCE [LARGE SCALE GENOMIC DNA]</scope>
</reference>
<dbReference type="AlphaFoldDB" id="A0A1G4MCU3"/>
<gene>
    <name evidence="5" type="ORF">LAFE_0E03268G</name>
</gene>
<dbReference type="OMA" id="WYHNVLP"/>
<evidence type="ECO:0000313" key="5">
    <source>
        <dbReference type="EMBL" id="SCW01602.1"/>
    </source>
</evidence>